<feature type="region of interest" description="Disordered" evidence="1">
    <location>
        <begin position="33"/>
        <end position="52"/>
    </location>
</feature>
<protein>
    <submittedName>
        <fullName evidence="2">Uncharacterized protein</fullName>
    </submittedName>
</protein>
<proteinExistence type="predicted"/>
<keyword evidence="3" id="KW-1185">Reference proteome</keyword>
<feature type="compositionally biased region" description="Polar residues" evidence="1">
    <location>
        <begin position="90"/>
        <end position="99"/>
    </location>
</feature>
<sequence length="99" mass="10694">MFTAQIASVSAWWKSRPRSIQPCASPCCAVASSSYRPAYSTSRDTASARSPRWASTRRCRAHAWCDSTSQAPRTASLSTRQPYAQRAPPSGNTPASTSP</sequence>
<evidence type="ECO:0000313" key="2">
    <source>
        <dbReference type="EMBL" id="WLQ44954.1"/>
    </source>
</evidence>
<dbReference type="RefSeq" id="WP_306092187.1">
    <property type="nucleotide sequence ID" value="NZ_CP120992.1"/>
</dbReference>
<name>A0ABY9IFH5_9ACTN</name>
<accession>A0ABY9IFH5</accession>
<feature type="compositionally biased region" description="Polar residues" evidence="1">
    <location>
        <begin position="39"/>
        <end position="48"/>
    </location>
</feature>
<feature type="compositionally biased region" description="Polar residues" evidence="1">
    <location>
        <begin position="66"/>
        <end position="82"/>
    </location>
</feature>
<dbReference type="Proteomes" id="UP001229952">
    <property type="component" value="Chromosome"/>
</dbReference>
<feature type="region of interest" description="Disordered" evidence="1">
    <location>
        <begin position="65"/>
        <end position="99"/>
    </location>
</feature>
<organism evidence="2 3">
    <name type="scientific">Streptomyces laculatispora</name>
    <dbReference type="NCBI Taxonomy" id="887464"/>
    <lineage>
        <taxon>Bacteria</taxon>
        <taxon>Bacillati</taxon>
        <taxon>Actinomycetota</taxon>
        <taxon>Actinomycetes</taxon>
        <taxon>Kitasatosporales</taxon>
        <taxon>Streptomycetaceae</taxon>
        <taxon>Streptomyces</taxon>
    </lineage>
</organism>
<gene>
    <name evidence="2" type="ORF">P8A22_36715</name>
</gene>
<reference evidence="2 3" key="1">
    <citation type="submission" date="2023-03" db="EMBL/GenBank/DDBJ databases">
        <title>Isolation and description of six Streptomyces strains from soil environments, able to metabolize different microbial glucans.</title>
        <authorList>
            <person name="Widen T."/>
            <person name="Larsbrink J."/>
        </authorList>
    </citation>
    <scope>NUCLEOTIDE SEQUENCE [LARGE SCALE GENOMIC DNA]</scope>
    <source>
        <strain evidence="2 3">Mut2</strain>
    </source>
</reference>
<evidence type="ECO:0000256" key="1">
    <source>
        <dbReference type="SAM" id="MobiDB-lite"/>
    </source>
</evidence>
<dbReference type="EMBL" id="CP120992">
    <property type="protein sequence ID" value="WLQ44954.1"/>
    <property type="molecule type" value="Genomic_DNA"/>
</dbReference>
<evidence type="ECO:0000313" key="3">
    <source>
        <dbReference type="Proteomes" id="UP001229952"/>
    </source>
</evidence>